<evidence type="ECO:0000256" key="1">
    <source>
        <dbReference type="SAM" id="Phobius"/>
    </source>
</evidence>
<keyword evidence="1" id="KW-1133">Transmembrane helix</keyword>
<protein>
    <submittedName>
        <fullName evidence="2">HEAT repeat domain-containing protein</fullName>
    </submittedName>
</protein>
<dbReference type="EMBL" id="JAOSLC020000003">
    <property type="protein sequence ID" value="MDD7914484.1"/>
    <property type="molecule type" value="Genomic_DNA"/>
</dbReference>
<keyword evidence="1" id="KW-0812">Transmembrane</keyword>
<gene>
    <name evidence="2" type="ORF">N5A56_008690</name>
</gene>
<keyword evidence="1" id="KW-0472">Membrane</keyword>
<proteinExistence type="predicted"/>
<accession>A0ABT5S8P4</accession>
<dbReference type="RefSeq" id="WP_265725097.1">
    <property type="nucleotide sequence ID" value="NZ_JAOSLC020000003.1"/>
</dbReference>
<comment type="caution">
    <text evidence="2">The sequence shown here is derived from an EMBL/GenBank/DDBJ whole genome shotgun (WGS) entry which is preliminary data.</text>
</comment>
<keyword evidence="3" id="KW-1185">Reference proteome</keyword>
<evidence type="ECO:0000313" key="3">
    <source>
        <dbReference type="Proteomes" id="UP001151478"/>
    </source>
</evidence>
<dbReference type="Proteomes" id="UP001151478">
    <property type="component" value="Unassembled WGS sequence"/>
</dbReference>
<dbReference type="SUPFAM" id="SSF48371">
    <property type="entry name" value="ARM repeat"/>
    <property type="match status" value="1"/>
</dbReference>
<reference evidence="2" key="1">
    <citation type="submission" date="2023-02" db="EMBL/GenBank/DDBJ databases">
        <title>Polaribacter ponticola sp. nov., isolated from seawater.</title>
        <authorList>
            <person name="Baek J.H."/>
            <person name="Kim J.M."/>
            <person name="Choi D.G."/>
            <person name="Jeon C.O."/>
        </authorList>
    </citation>
    <scope>NUCLEOTIDE SEQUENCE</scope>
    <source>
        <strain evidence="2">MSW5</strain>
    </source>
</reference>
<name>A0ABT5S8P4_9FLAO</name>
<feature type="transmembrane region" description="Helical" evidence="1">
    <location>
        <begin position="6"/>
        <end position="28"/>
    </location>
</feature>
<organism evidence="2 3">
    <name type="scientific">Polaribacter ponticola</name>
    <dbReference type="NCBI Taxonomy" id="2978475"/>
    <lineage>
        <taxon>Bacteria</taxon>
        <taxon>Pseudomonadati</taxon>
        <taxon>Bacteroidota</taxon>
        <taxon>Flavobacteriia</taxon>
        <taxon>Flavobacteriales</taxon>
        <taxon>Flavobacteriaceae</taxon>
    </lineage>
</organism>
<sequence>MNFPLVESVIWTLVVILSIVILILIFYLKALRSNIRLTEVRKIKYRNNVEQLLIEFLYSEDVEGEKFSDNQKKIIKKFKKGVPSKNKRQIISNTFFELSREISGNMILTMHKLYEELGLLNFAIKKLRSKKWNIIAIGIKDLRQFKIKRTQNLITKFINHKREEVRREAHLYFLELFGYEGLSFLDNLKAPLSEWDQIQLLREIEKFENHEIIDVTKWLRSENKYVIILILNVVKFFNRLETKEILLELINHSSFEVRIKAIDILTHFEVAEAKEILKNKILELSLKEQIALFELLEKTATIADSVFVLDYISSNNFELKHKALKILKTVDKGLYDKLEKTSNDESYNKIINFLDFSYGI</sequence>
<evidence type="ECO:0000313" key="2">
    <source>
        <dbReference type="EMBL" id="MDD7914484.1"/>
    </source>
</evidence>
<dbReference type="InterPro" id="IPR016024">
    <property type="entry name" value="ARM-type_fold"/>
</dbReference>